<evidence type="ECO:0000313" key="3">
    <source>
        <dbReference type="EMBL" id="OAD07870.1"/>
    </source>
</evidence>
<comment type="caution">
    <text evidence="3">The sequence shown here is derived from an EMBL/GenBank/DDBJ whole genome shotgun (WGS) entry which is preliminary data.</text>
</comment>
<dbReference type="AlphaFoldDB" id="A0A162R359"/>
<gene>
    <name evidence="3" type="ORF">MUCCIDRAFT_158125</name>
</gene>
<dbReference type="OrthoDB" id="8064436at2759"/>
<dbReference type="VEuPathDB" id="FungiDB:MUCCIDRAFT_158125"/>
<feature type="compositionally biased region" description="Acidic residues" evidence="2">
    <location>
        <begin position="276"/>
        <end position="299"/>
    </location>
</feature>
<dbReference type="EMBL" id="AMYB01000001">
    <property type="protein sequence ID" value="OAD07870.1"/>
    <property type="molecule type" value="Genomic_DNA"/>
</dbReference>
<feature type="region of interest" description="Disordered" evidence="2">
    <location>
        <begin position="264"/>
        <end position="299"/>
    </location>
</feature>
<evidence type="ECO:0000313" key="4">
    <source>
        <dbReference type="Proteomes" id="UP000077051"/>
    </source>
</evidence>
<evidence type="ECO:0000256" key="2">
    <source>
        <dbReference type="SAM" id="MobiDB-lite"/>
    </source>
</evidence>
<dbReference type="Proteomes" id="UP000077051">
    <property type="component" value="Unassembled WGS sequence"/>
</dbReference>
<sequence>MTKSYAFYDVEGEHDTWHVQCEWLNETMDLQQETNVQYGIITITNLQDYWQHTIDRDVLIRSFPVSNALIEEQRNNVLTAAFLSVESLNGSKLEWKISSQEDGELKMRLRAFDGDIPLTAGSFSLKRAPQNTYQHLHKLWFTNTAIASCASTEVNKALQQRITDITKTNEELKESIESLIIKENKNKFVMIDKFVQLLNHKKQKNFSLEHHIKKQDEAHKKLEETIKKLTDENKLLKKRKRDEEDIIEVLTVEQRITKHQRTVKNEVQSLPLPAAMEDEEEDASSNESDDYEDLELTCR</sequence>
<proteinExistence type="predicted"/>
<evidence type="ECO:0000256" key="1">
    <source>
        <dbReference type="SAM" id="Coils"/>
    </source>
</evidence>
<organism evidence="3 4">
    <name type="scientific">Mucor lusitanicus CBS 277.49</name>
    <dbReference type="NCBI Taxonomy" id="747725"/>
    <lineage>
        <taxon>Eukaryota</taxon>
        <taxon>Fungi</taxon>
        <taxon>Fungi incertae sedis</taxon>
        <taxon>Mucoromycota</taxon>
        <taxon>Mucoromycotina</taxon>
        <taxon>Mucoromycetes</taxon>
        <taxon>Mucorales</taxon>
        <taxon>Mucorineae</taxon>
        <taxon>Mucoraceae</taxon>
        <taxon>Mucor</taxon>
    </lineage>
</organism>
<name>A0A162R359_MUCCL</name>
<keyword evidence="1" id="KW-0175">Coiled coil</keyword>
<feature type="coiled-coil region" evidence="1">
    <location>
        <begin position="155"/>
        <end position="182"/>
    </location>
</feature>
<accession>A0A162R359</accession>
<evidence type="ECO:0008006" key="5">
    <source>
        <dbReference type="Google" id="ProtNLM"/>
    </source>
</evidence>
<dbReference type="STRING" id="747725.A0A162R359"/>
<reference evidence="3 4" key="1">
    <citation type="submission" date="2015-06" db="EMBL/GenBank/DDBJ databases">
        <title>Expansion of signal transduction pathways in fungi by whole-genome duplication.</title>
        <authorList>
            <consortium name="DOE Joint Genome Institute"/>
            <person name="Corrochano L.M."/>
            <person name="Kuo A."/>
            <person name="Marcet-Houben M."/>
            <person name="Polaino S."/>
            <person name="Salamov A."/>
            <person name="Villalobos J.M."/>
            <person name="Alvarez M.I."/>
            <person name="Avalos J."/>
            <person name="Benito E.P."/>
            <person name="Benoit I."/>
            <person name="Burger G."/>
            <person name="Camino L.P."/>
            <person name="Canovas D."/>
            <person name="Cerda-Olmedo E."/>
            <person name="Cheng J.-F."/>
            <person name="Dominguez A."/>
            <person name="Elias M."/>
            <person name="Eslava A.P."/>
            <person name="Glaser F."/>
            <person name="Grimwood J."/>
            <person name="Gutierrez G."/>
            <person name="Heitman J."/>
            <person name="Henrissat B."/>
            <person name="Iturriaga E.A."/>
            <person name="Lang B.F."/>
            <person name="Lavin J.L."/>
            <person name="Lee S."/>
            <person name="Li W."/>
            <person name="Lindquist E."/>
            <person name="Lopez-Garcia S."/>
            <person name="Luque E.M."/>
            <person name="Marcos A.T."/>
            <person name="Martin J."/>
            <person name="Mccluskey K."/>
            <person name="Medina H.R."/>
            <person name="Miralles-Duran A."/>
            <person name="Miyazaki A."/>
            <person name="Munoz-Torres E."/>
            <person name="Oguiza J.A."/>
            <person name="Ohm R."/>
            <person name="Olmedo M."/>
            <person name="Orejas M."/>
            <person name="Ortiz-Castellanos L."/>
            <person name="Pisabarro A.G."/>
            <person name="Rodriguez-Romero J."/>
            <person name="Ruiz-Herrera J."/>
            <person name="Ruiz-Vazquez R."/>
            <person name="Sanz C."/>
            <person name="Schackwitz W."/>
            <person name="Schmutz J."/>
            <person name="Shahriari M."/>
            <person name="Shelest E."/>
            <person name="Silva-Franco F."/>
            <person name="Soanes D."/>
            <person name="Syed K."/>
            <person name="Tagua V.G."/>
            <person name="Talbot N.J."/>
            <person name="Thon M."/>
            <person name="De Vries R.P."/>
            <person name="Wiebenga A."/>
            <person name="Yadav J.S."/>
            <person name="Braun E.L."/>
            <person name="Baker S."/>
            <person name="Garre V."/>
            <person name="Horwitz B."/>
            <person name="Torres-Martinez S."/>
            <person name="Idnurm A."/>
            <person name="Herrera-Estrella A."/>
            <person name="Gabaldon T."/>
            <person name="Grigoriev I.V."/>
        </authorList>
    </citation>
    <scope>NUCLEOTIDE SEQUENCE [LARGE SCALE GENOMIC DNA]</scope>
    <source>
        <strain evidence="3 4">CBS 277.49</strain>
    </source>
</reference>
<protein>
    <recommendedName>
        <fullName evidence="5">DNA repair protein XRCC4</fullName>
    </recommendedName>
</protein>
<keyword evidence="4" id="KW-1185">Reference proteome</keyword>
<feature type="coiled-coil region" evidence="1">
    <location>
        <begin position="212"/>
        <end position="246"/>
    </location>
</feature>